<keyword evidence="10" id="KW-0342">GTP-binding</keyword>
<dbReference type="Gene3D" id="1.25.10.10">
    <property type="entry name" value="Leucine-rich Repeat Variant"/>
    <property type="match status" value="2"/>
</dbReference>
<dbReference type="InterPro" id="IPR001611">
    <property type="entry name" value="Leu-rich_rpt"/>
</dbReference>
<evidence type="ECO:0000256" key="12">
    <source>
        <dbReference type="ARBA" id="ARBA00048679"/>
    </source>
</evidence>
<dbReference type="InterPro" id="IPR051420">
    <property type="entry name" value="Ser_Thr_Kinases_DiverseReg"/>
</dbReference>
<dbReference type="Gene3D" id="3.30.70.1390">
    <property type="entry name" value="ROC domain from the Parkinson's disease-associated leucine-rich repeat kinase 2"/>
    <property type="match status" value="1"/>
</dbReference>
<dbReference type="InterPro" id="IPR032171">
    <property type="entry name" value="COR-A"/>
</dbReference>
<evidence type="ECO:0000256" key="13">
    <source>
        <dbReference type="PROSITE-ProRule" id="PRU10141"/>
    </source>
</evidence>
<dbReference type="GO" id="GO:0007154">
    <property type="term" value="P:cell communication"/>
    <property type="evidence" value="ECO:0007669"/>
    <property type="project" value="UniProtKB-ARBA"/>
</dbReference>
<proteinExistence type="predicted"/>
<dbReference type="InterPro" id="IPR036770">
    <property type="entry name" value="Ankyrin_rpt-contain_sf"/>
</dbReference>
<keyword evidence="8" id="KW-0418">Kinase</keyword>
<dbReference type="InterPro" id="IPR016024">
    <property type="entry name" value="ARM-type_fold"/>
</dbReference>
<dbReference type="Gene3D" id="3.80.10.10">
    <property type="entry name" value="Ribonuclease Inhibitor"/>
    <property type="match status" value="3"/>
</dbReference>
<dbReference type="PRINTS" id="PR00449">
    <property type="entry name" value="RASTRNSFRMNG"/>
</dbReference>
<feature type="region of interest" description="Disordered" evidence="14">
    <location>
        <begin position="323"/>
        <end position="345"/>
    </location>
</feature>
<dbReference type="SMART" id="SM00364">
    <property type="entry name" value="LRR_BAC"/>
    <property type="match status" value="8"/>
</dbReference>
<dbReference type="SUPFAM" id="SSF48403">
    <property type="entry name" value="Ankyrin repeat"/>
    <property type="match status" value="1"/>
</dbReference>
<dbReference type="InterPro" id="IPR008271">
    <property type="entry name" value="Ser/Thr_kinase_AS"/>
</dbReference>
<dbReference type="Gene3D" id="1.10.510.10">
    <property type="entry name" value="Transferase(Phosphotransferase) domain 1"/>
    <property type="match status" value="1"/>
</dbReference>
<dbReference type="EMBL" id="OZ035842">
    <property type="protein sequence ID" value="CAL1594789.1"/>
    <property type="molecule type" value="Genomic_DNA"/>
</dbReference>
<dbReference type="GO" id="GO:0005737">
    <property type="term" value="C:cytoplasm"/>
    <property type="evidence" value="ECO:0007669"/>
    <property type="project" value="UniProtKB-ARBA"/>
</dbReference>
<dbReference type="Pfam" id="PF13855">
    <property type="entry name" value="LRR_8"/>
    <property type="match status" value="2"/>
</dbReference>
<feature type="region of interest" description="Disordered" evidence="14">
    <location>
        <begin position="906"/>
        <end position="959"/>
    </location>
</feature>
<dbReference type="PANTHER" id="PTHR48005:SF13">
    <property type="entry name" value="SERINE_THREONINE-PROTEIN KINASE DDB_G0278509-RELATED"/>
    <property type="match status" value="1"/>
</dbReference>
<dbReference type="InterPro" id="IPR017441">
    <property type="entry name" value="Protein_kinase_ATP_BS"/>
</dbReference>
<dbReference type="InterPro" id="IPR027417">
    <property type="entry name" value="P-loop_NTPase"/>
</dbReference>
<keyword evidence="3" id="KW-0723">Serine/threonine-protein kinase</keyword>
<dbReference type="Pfam" id="PF25497">
    <property type="entry name" value="COR-B"/>
    <property type="match status" value="1"/>
</dbReference>
<organism evidence="17 18">
    <name type="scientific">Knipowitschia caucasica</name>
    <name type="common">Caucasian dwarf goby</name>
    <name type="synonym">Pomatoschistus caucasicus</name>
    <dbReference type="NCBI Taxonomy" id="637954"/>
    <lineage>
        <taxon>Eukaryota</taxon>
        <taxon>Metazoa</taxon>
        <taxon>Chordata</taxon>
        <taxon>Craniata</taxon>
        <taxon>Vertebrata</taxon>
        <taxon>Euteleostomi</taxon>
        <taxon>Actinopterygii</taxon>
        <taxon>Neopterygii</taxon>
        <taxon>Teleostei</taxon>
        <taxon>Neoteleostei</taxon>
        <taxon>Acanthomorphata</taxon>
        <taxon>Gobiaria</taxon>
        <taxon>Gobiiformes</taxon>
        <taxon>Gobioidei</taxon>
        <taxon>Gobiidae</taxon>
        <taxon>Gobiinae</taxon>
        <taxon>Knipowitschia</taxon>
    </lineage>
</organism>
<sequence length="2549" mass="284403">MSDREREELGQKLQKLWVRLKTPKHPEQLPALEQILQDMAFLAHSEHAVELFAESDVNSLMIVLSTNIQSKTVQQVGWSLLCRLMQIRPQTLAQVTAPLQARDWDVLGVHQHILKVLSQFASDAKVTMVALRALALLLTSDLLRELVLEEEDVFELLISSMTRFSHSEEAQVQGCSALCSLLQTERQELLLDFVERQNHVCVLSSLRSFRESPELQLHGLRLLLLLASLNSNVEILMSAAVRCYRVVTVAMTTFPEVEDIQEVGCCLLHKFCSESFCSILVVNGVHRSLVRACETFPDNAELQTAALSCLASLTQTLVQNAAAAAAPMEEGEEPPAEGEGNLEKGEEPQGLTWMELCCSALELHAEEPRVQEAASWAIHSLLLHGAGLSQSEEESSTRTPVHRQLMAAMLLHSESTRVFEAATSAIIALLMHKSKMRPLLVSSGLHVNVVEIMKKHQMSRGVSVSGCKLLRLLFHGRNVAGLDDLSMAMSQMLSTMRTHTHEADVQQEALRGCLVLLSPERSVRDGGASVSDPDSDSANVSLKVLKNQCVVEAAHKLFLQALNRFISSPSLQLVGLKVLCALSDSSGAVDLLCQQGAIDTVLHTLQMFKQDREIHFWGLTLLQHLVVRKKLSRMMLPVLASVLVESLRQNRDDRDMVLKCFLVSLRMMEACSGAAAQLQKHDFDREVFLQLREEHSTSISISPLRRTVCVALSRLWLDTELHFSMLEKACEEEDTAMAECLLELGAETHGKTATEPLIYQVCARGGPLELLELLLSRGASEQDMRHALAVCVKRGDGPAVVQLLGRLGLDLHSSSLCLGGFRLGRLDAAWLSALLAERGRSHSFNARPNGKGVALSRFVRSLQRLKAAPGPVRSHTDPCLTSGYISDESDDSSFSCLSTDEGLVLNEDSDGSDSAAGPLSPHHHSHSSEELRNRKQSRTRHASAEDFEPQDKRKYSRTGSMQKLFLESVSPRDRERIRLVDLSGNELDSLSCLMDHDSVQQQLEHLQRLDLSHNSLLDFPQQLCQSLRSLTRLDLQGNQLDRFPTELLTLPSLSLLNLSRNCIQSESRTSDRTSNQTSGQTSDQPPRCPTLKSLNLSFNKLLHFPLFLTQALENVEELLLEGNSLSSLTCPLSLPELRVLDLSKNHVEVVSQDVLQLCPKLEQLNASTNRLSVLLHLPLKVTTLKLANNSFSHVPDAVLQLPCLRSVDLRNNLLSSLPAPSSWSSRNLRELMFSKNQIQTLDLSSEVFRWNRLEKLHLSHNQLSEIPAEIGQLESLTSLDVSRNSALRSFPDEMGKLVRLWDLPLDGLRLQLDLMVIGSKTKDIIRFLQQRLKKAVPYFRMKLMVVGNCGSGKTSLIQTLTRTRRAKHSPSIQVSDWTIRERDRKKMVLNVWDFSGAEEFSGAHPHLMTSRALYLVVYDISKGSAQVEALKPWLFTIKAVAPQAPVVLVGTHSDQSSEIQLQSCLLKIREELLNHQAFPSIRDYHMVSSLEDSDTLSRLRKAIVREATSYKVSGQPVMGQLVPDSFMELQNRVFLERSRVSPQFPVLTHTELLQFIQESQLPLDEHELPHAVHFLSEAGVLLHFEDPVLQLQQLYFIEPQWICDIITQKLSVKNSLSQEHPKGVLQRHTVEKLLLDSRCFPESHALQFFKLLEKFQIALPFGDEQLLVPSRLSKHRPVIDLPHTENSEVIVRLYQMPYFPLDFWSRLITQLLEVSYLLLPDTGCRPNRIYWRRGVYLNWAPDAYSLVESATVEESSCVRITVPCSQRGRVLLGQMVDHIDSLLEEWFPGLLNTDMHGSGEALVKRWAVYSFEDGQEPQKILLEDLFSCFDTDFLLINPEDPRCTLPLSQIAPDLVLSDQSAATILEREELEVDMSVDNRLGDGGFGTVYRGTYKDKEVAVKVFNKHASELYVYRLLRQELTVLGRLRHPSLVSLLAAGCCPQVLVMELAPRGSLDSLFEQESSLSRKLQHRISLQVADGLRFLHSSMIIYRDLKPHNVLLFNLRSDSDTIAKITDYGIAQYCCGMGVRSAEGTPGFRAPEVARGGLIYDQRADVFSFGLLLYDLFTCGARISDGAKFPSEFDEMAVRGKLPDPEKHYGLSPWPRLQSLMKDCLRESPHERPSSAQVFHRLNSADVLCLLSELQLTSSAACLLLGSVVWLGGGSSSEHKGIISTVDMDSGLVHSPVVDTSPVLCMVLVQVSGAEGRVLGQVSGAGEWLVAGTQSGSLLVLNTQDWNLRHRLQSVSDAVTSIYYHTHPTRTQRRSYLLVGTADGALTVFEDSVLLQDQGEPVKTWSLGSVNTPLLCLGRSAHALDGGALWGAYGSRILMFSAKYEVCKSLETRAKTRVKTQAKPPRAPPSEAPPSETPPSEAPPSDAYISRLAVDKLLYLSRVGASAVEVWDRCSEKMVEHVDCARVIRQCATSSHGLVPSQCPPSWAEVKSLWVQSCVGLWVGTRGGHIVLVELNKTSALQVLWSGAQSVRHMVSAHADFPNWRNVVLVLGRKPRQDKTQFEDESLVTVWSSSLPREMRDLSRVCERRDKMAASMRETQQ</sequence>
<evidence type="ECO:0000259" key="15">
    <source>
        <dbReference type="PROSITE" id="PS50011"/>
    </source>
</evidence>
<dbReference type="InterPro" id="IPR056597">
    <property type="entry name" value="ARM_LRRK2"/>
</dbReference>
<dbReference type="FunFam" id="3.80.10.10:FF:000110">
    <property type="entry name" value="Leucine-rich repeat serine/threonine-protein kinase 2"/>
    <property type="match status" value="1"/>
</dbReference>
<dbReference type="SMART" id="SM00368">
    <property type="entry name" value="LRR_RI"/>
    <property type="match status" value="2"/>
</dbReference>
<dbReference type="PROSITE" id="PS00108">
    <property type="entry name" value="PROTEIN_KINASE_ST"/>
    <property type="match status" value="1"/>
</dbReference>
<dbReference type="InterPro" id="IPR005225">
    <property type="entry name" value="Small_GTP-bd"/>
</dbReference>
<dbReference type="SUPFAM" id="SSF50978">
    <property type="entry name" value="WD40 repeat-like"/>
    <property type="match status" value="2"/>
</dbReference>
<dbReference type="InterPro" id="IPR015943">
    <property type="entry name" value="WD40/YVTN_repeat-like_dom_sf"/>
</dbReference>
<dbReference type="InterPro" id="IPR057263">
    <property type="entry name" value="COR-B"/>
</dbReference>
<evidence type="ECO:0000256" key="10">
    <source>
        <dbReference type="ARBA" id="ARBA00023134"/>
    </source>
</evidence>
<dbReference type="PROSITE" id="PS51424">
    <property type="entry name" value="ROC"/>
    <property type="match status" value="1"/>
</dbReference>
<dbReference type="SUPFAM" id="SSF48371">
    <property type="entry name" value="ARM repeat"/>
    <property type="match status" value="2"/>
</dbReference>
<dbReference type="SUPFAM" id="SSF52540">
    <property type="entry name" value="P-loop containing nucleoside triphosphate hydrolases"/>
    <property type="match status" value="1"/>
</dbReference>
<dbReference type="Pfam" id="PF00069">
    <property type="entry name" value="Pkinase"/>
    <property type="match status" value="1"/>
</dbReference>
<dbReference type="NCBIfam" id="TIGR00231">
    <property type="entry name" value="small_GTP"/>
    <property type="match status" value="1"/>
</dbReference>
<keyword evidence="18" id="KW-1185">Reference proteome</keyword>
<dbReference type="FunFam" id="3.40.50.300:FF:000656">
    <property type="entry name" value="Leucine-rich repeat serine/threonine-protein kinase 2"/>
    <property type="match status" value="1"/>
</dbReference>
<dbReference type="InterPro" id="IPR011989">
    <property type="entry name" value="ARM-like"/>
</dbReference>
<dbReference type="InterPro" id="IPR056593">
    <property type="entry name" value="ANK_LRRK2"/>
</dbReference>
<accession>A0AAV2L530</accession>
<dbReference type="InterPro" id="IPR020859">
    <property type="entry name" value="ROC"/>
</dbReference>
<feature type="domain" description="Protein kinase" evidence="15">
    <location>
        <begin position="1874"/>
        <end position="2131"/>
    </location>
</feature>
<comment type="cofactor">
    <cofactor evidence="1">
        <name>Mg(2+)</name>
        <dbReference type="ChEBI" id="CHEBI:18420"/>
    </cofactor>
</comment>
<dbReference type="Proteomes" id="UP001497482">
    <property type="component" value="Chromosome 20"/>
</dbReference>
<comment type="catalytic activity">
    <reaction evidence="11">
        <text>L-threonyl-[protein] + ATP = O-phospho-L-threonyl-[protein] + ADP + H(+)</text>
        <dbReference type="Rhea" id="RHEA:46608"/>
        <dbReference type="Rhea" id="RHEA-COMP:11060"/>
        <dbReference type="Rhea" id="RHEA-COMP:11605"/>
        <dbReference type="ChEBI" id="CHEBI:15378"/>
        <dbReference type="ChEBI" id="CHEBI:30013"/>
        <dbReference type="ChEBI" id="CHEBI:30616"/>
        <dbReference type="ChEBI" id="CHEBI:61977"/>
        <dbReference type="ChEBI" id="CHEBI:456216"/>
        <dbReference type="EC" id="2.7.11.1"/>
    </reaction>
</comment>
<dbReference type="PROSITE" id="PS50011">
    <property type="entry name" value="PROTEIN_KINASE_DOM"/>
    <property type="match status" value="1"/>
</dbReference>
<dbReference type="InterPro" id="IPR000719">
    <property type="entry name" value="Prot_kinase_dom"/>
</dbReference>
<dbReference type="PROSITE" id="PS51450">
    <property type="entry name" value="LRR"/>
    <property type="match status" value="2"/>
</dbReference>
<evidence type="ECO:0000313" key="18">
    <source>
        <dbReference type="Proteomes" id="UP001497482"/>
    </source>
</evidence>
<dbReference type="Pfam" id="PF08477">
    <property type="entry name" value="Roc"/>
    <property type="match status" value="1"/>
</dbReference>
<dbReference type="InterPro" id="IPR011009">
    <property type="entry name" value="Kinase-like_dom_sf"/>
</dbReference>
<feature type="domain" description="Roc" evidence="16">
    <location>
        <begin position="1334"/>
        <end position="1510"/>
    </location>
</feature>
<keyword evidence="4" id="KW-0433">Leucine-rich repeat</keyword>
<dbReference type="PANTHER" id="PTHR48005">
    <property type="entry name" value="LEUCINE RICH REPEAT KINASE 2"/>
    <property type="match status" value="1"/>
</dbReference>
<comment type="catalytic activity">
    <reaction evidence="12">
        <text>L-seryl-[protein] + ATP = O-phospho-L-seryl-[protein] + ADP + H(+)</text>
        <dbReference type="Rhea" id="RHEA:17989"/>
        <dbReference type="Rhea" id="RHEA-COMP:9863"/>
        <dbReference type="Rhea" id="RHEA-COMP:11604"/>
        <dbReference type="ChEBI" id="CHEBI:15378"/>
        <dbReference type="ChEBI" id="CHEBI:29999"/>
        <dbReference type="ChEBI" id="CHEBI:30616"/>
        <dbReference type="ChEBI" id="CHEBI:83421"/>
        <dbReference type="ChEBI" id="CHEBI:456216"/>
        <dbReference type="EC" id="2.7.11.1"/>
    </reaction>
</comment>
<evidence type="ECO:0000256" key="5">
    <source>
        <dbReference type="ARBA" id="ARBA00022679"/>
    </source>
</evidence>
<feature type="compositionally biased region" description="Polar residues" evidence="14">
    <location>
        <begin position="1066"/>
        <end position="1084"/>
    </location>
</feature>
<evidence type="ECO:0000256" key="14">
    <source>
        <dbReference type="SAM" id="MobiDB-lite"/>
    </source>
</evidence>
<evidence type="ECO:0000256" key="6">
    <source>
        <dbReference type="ARBA" id="ARBA00022737"/>
    </source>
</evidence>
<dbReference type="GO" id="GO:0004674">
    <property type="term" value="F:protein serine/threonine kinase activity"/>
    <property type="evidence" value="ECO:0007669"/>
    <property type="project" value="UniProtKB-KW"/>
</dbReference>
<feature type="binding site" evidence="13">
    <location>
        <position position="1901"/>
    </location>
    <ligand>
        <name>ATP</name>
        <dbReference type="ChEBI" id="CHEBI:30616"/>
    </ligand>
</feature>
<feature type="region of interest" description="Disordered" evidence="14">
    <location>
        <begin position="2343"/>
        <end position="2373"/>
    </location>
</feature>
<evidence type="ECO:0000256" key="1">
    <source>
        <dbReference type="ARBA" id="ARBA00001946"/>
    </source>
</evidence>
<dbReference type="Pfam" id="PF23748">
    <property type="entry name" value="Beta-prop_LRRK2"/>
    <property type="match status" value="1"/>
</dbReference>
<keyword evidence="9 13" id="KW-0067">ATP-binding</keyword>
<dbReference type="SUPFAM" id="SSF52058">
    <property type="entry name" value="L domain-like"/>
    <property type="match status" value="1"/>
</dbReference>
<dbReference type="InterPro" id="IPR056602">
    <property type="entry name" value="Beta-prop_LRRK2"/>
</dbReference>
<name>A0AAV2L530_KNICA</name>
<reference evidence="17 18" key="1">
    <citation type="submission" date="2024-04" db="EMBL/GenBank/DDBJ databases">
        <authorList>
            <person name="Waldvogel A.-M."/>
            <person name="Schoenle A."/>
        </authorList>
    </citation>
    <scope>NUCLEOTIDE SEQUENCE [LARGE SCALE GENOMIC DNA]</scope>
</reference>
<dbReference type="GO" id="GO:0009966">
    <property type="term" value="P:regulation of signal transduction"/>
    <property type="evidence" value="ECO:0007669"/>
    <property type="project" value="UniProtKB-ARBA"/>
</dbReference>
<feature type="region of interest" description="Disordered" evidence="14">
    <location>
        <begin position="1066"/>
        <end position="1089"/>
    </location>
</feature>
<evidence type="ECO:0000256" key="4">
    <source>
        <dbReference type="ARBA" id="ARBA00022614"/>
    </source>
</evidence>
<dbReference type="SMART" id="SM00369">
    <property type="entry name" value="LRR_TYP"/>
    <property type="match status" value="8"/>
</dbReference>
<dbReference type="SMART" id="SM00175">
    <property type="entry name" value="RAB"/>
    <property type="match status" value="1"/>
</dbReference>
<evidence type="ECO:0000256" key="7">
    <source>
        <dbReference type="ARBA" id="ARBA00022741"/>
    </source>
</evidence>
<dbReference type="Gene3D" id="3.40.50.300">
    <property type="entry name" value="P-loop containing nucleotide triphosphate hydrolases"/>
    <property type="match status" value="1"/>
</dbReference>
<dbReference type="GO" id="GO:0005524">
    <property type="term" value="F:ATP binding"/>
    <property type="evidence" value="ECO:0007669"/>
    <property type="project" value="UniProtKB-UniRule"/>
</dbReference>
<feature type="compositionally biased region" description="Pro residues" evidence="14">
    <location>
        <begin position="2353"/>
        <end position="2370"/>
    </location>
</feature>
<evidence type="ECO:0000313" key="17">
    <source>
        <dbReference type="EMBL" id="CAL1594789.1"/>
    </source>
</evidence>
<dbReference type="GO" id="GO:0005525">
    <property type="term" value="F:GTP binding"/>
    <property type="evidence" value="ECO:0007669"/>
    <property type="project" value="UniProtKB-KW"/>
</dbReference>
<dbReference type="PROSITE" id="PS00107">
    <property type="entry name" value="PROTEIN_KINASE_ATP"/>
    <property type="match status" value="1"/>
</dbReference>
<keyword evidence="7 13" id="KW-0547">Nucleotide-binding</keyword>
<dbReference type="InterPro" id="IPR036322">
    <property type="entry name" value="WD40_repeat_dom_sf"/>
</dbReference>
<dbReference type="Pfam" id="PF23745">
    <property type="entry name" value="ANK_LRRK2"/>
    <property type="match status" value="1"/>
</dbReference>
<evidence type="ECO:0000256" key="9">
    <source>
        <dbReference type="ARBA" id="ARBA00022840"/>
    </source>
</evidence>
<dbReference type="Pfam" id="PF23744">
    <property type="entry name" value="ARM_LRRK2"/>
    <property type="match status" value="1"/>
</dbReference>
<evidence type="ECO:0000259" key="16">
    <source>
        <dbReference type="PROSITE" id="PS51424"/>
    </source>
</evidence>
<evidence type="ECO:0000256" key="2">
    <source>
        <dbReference type="ARBA" id="ARBA00012513"/>
    </source>
</evidence>
<dbReference type="SUPFAM" id="SSF56112">
    <property type="entry name" value="Protein kinase-like (PK-like)"/>
    <property type="match status" value="1"/>
</dbReference>
<keyword evidence="5" id="KW-0808">Transferase</keyword>
<dbReference type="InterPro" id="IPR003591">
    <property type="entry name" value="Leu-rich_rpt_typical-subtyp"/>
</dbReference>
<dbReference type="Gene3D" id="2.130.10.10">
    <property type="entry name" value="YVTN repeat-like/Quinoprotein amine dehydrogenase"/>
    <property type="match status" value="1"/>
</dbReference>
<evidence type="ECO:0000256" key="3">
    <source>
        <dbReference type="ARBA" id="ARBA00022527"/>
    </source>
</evidence>
<keyword evidence="6" id="KW-0677">Repeat</keyword>
<dbReference type="InterPro" id="IPR032675">
    <property type="entry name" value="LRR_dom_sf"/>
</dbReference>
<dbReference type="SMART" id="SM00220">
    <property type="entry name" value="S_TKc"/>
    <property type="match status" value="1"/>
</dbReference>
<evidence type="ECO:0000256" key="8">
    <source>
        <dbReference type="ARBA" id="ARBA00022777"/>
    </source>
</evidence>
<protein>
    <recommendedName>
        <fullName evidence="2">non-specific serine/threonine protein kinase</fullName>
        <ecNumber evidence="2">2.7.11.1</ecNumber>
    </recommendedName>
</protein>
<dbReference type="EC" id="2.7.11.1" evidence="2"/>
<dbReference type="Pfam" id="PF16095">
    <property type="entry name" value="COR-A"/>
    <property type="match status" value="1"/>
</dbReference>
<evidence type="ECO:0000256" key="11">
    <source>
        <dbReference type="ARBA" id="ARBA00047899"/>
    </source>
</evidence>
<gene>
    <name evidence="17" type="ORF">KC01_LOCUS23719</name>
</gene>